<protein>
    <submittedName>
        <fullName evidence="1">Uncharacterized protein</fullName>
    </submittedName>
</protein>
<accession>A0ABS4QNC5</accession>
<organism evidence="1 2">
    <name type="scientific">Nocardia goodfellowii</name>
    <dbReference type="NCBI Taxonomy" id="882446"/>
    <lineage>
        <taxon>Bacteria</taxon>
        <taxon>Bacillati</taxon>
        <taxon>Actinomycetota</taxon>
        <taxon>Actinomycetes</taxon>
        <taxon>Mycobacteriales</taxon>
        <taxon>Nocardiaceae</taxon>
        <taxon>Nocardia</taxon>
    </lineage>
</organism>
<sequence length="43" mass="4801">MLKEMRQGHRPDVRVCLRDPAFFRRALTEQLAVATLSNSAGTG</sequence>
<comment type="caution">
    <text evidence="1">The sequence shown here is derived from an EMBL/GenBank/DDBJ whole genome shotgun (WGS) entry which is preliminary data.</text>
</comment>
<evidence type="ECO:0000313" key="2">
    <source>
        <dbReference type="Proteomes" id="UP001519325"/>
    </source>
</evidence>
<keyword evidence="2" id="KW-1185">Reference proteome</keyword>
<reference evidence="1 2" key="1">
    <citation type="submission" date="2021-03" db="EMBL/GenBank/DDBJ databases">
        <title>Sequencing the genomes of 1000 actinobacteria strains.</title>
        <authorList>
            <person name="Klenk H.-P."/>
        </authorList>
    </citation>
    <scope>NUCLEOTIDE SEQUENCE [LARGE SCALE GENOMIC DNA]</scope>
    <source>
        <strain evidence="1 2">DSM 45516</strain>
    </source>
</reference>
<evidence type="ECO:0000313" key="1">
    <source>
        <dbReference type="EMBL" id="MBP2192578.1"/>
    </source>
</evidence>
<dbReference type="Proteomes" id="UP001519325">
    <property type="component" value="Unassembled WGS sequence"/>
</dbReference>
<name>A0ABS4QNC5_9NOCA</name>
<proteinExistence type="predicted"/>
<gene>
    <name evidence="1" type="ORF">BJ987_005479</name>
</gene>
<dbReference type="EMBL" id="JAGGMR010000001">
    <property type="protein sequence ID" value="MBP2192578.1"/>
    <property type="molecule type" value="Genomic_DNA"/>
</dbReference>